<dbReference type="Pfam" id="PF00561">
    <property type="entry name" value="Abhydrolase_1"/>
    <property type="match status" value="1"/>
</dbReference>
<name>A0A4U1JFJ3_9BACT</name>
<protein>
    <submittedName>
        <fullName evidence="2">Alpha/beta fold hydrolase</fullName>
    </submittedName>
</protein>
<dbReference type="Proteomes" id="UP000309215">
    <property type="component" value="Unassembled WGS sequence"/>
</dbReference>
<dbReference type="PANTHER" id="PTHR43689:SF8">
    <property type="entry name" value="ALPHA_BETA-HYDROLASES SUPERFAMILY PROTEIN"/>
    <property type="match status" value="1"/>
</dbReference>
<evidence type="ECO:0000259" key="1">
    <source>
        <dbReference type="Pfam" id="PF00561"/>
    </source>
</evidence>
<dbReference type="PRINTS" id="PR00111">
    <property type="entry name" value="ABHYDROLASE"/>
</dbReference>
<dbReference type="PRINTS" id="PR00412">
    <property type="entry name" value="EPOXHYDRLASE"/>
</dbReference>
<organism evidence="2 3">
    <name type="scientific">Polyangium fumosum</name>
    <dbReference type="NCBI Taxonomy" id="889272"/>
    <lineage>
        <taxon>Bacteria</taxon>
        <taxon>Pseudomonadati</taxon>
        <taxon>Myxococcota</taxon>
        <taxon>Polyangia</taxon>
        <taxon>Polyangiales</taxon>
        <taxon>Polyangiaceae</taxon>
        <taxon>Polyangium</taxon>
    </lineage>
</organism>
<reference evidence="2 3" key="1">
    <citation type="submission" date="2019-04" db="EMBL/GenBank/DDBJ databases">
        <authorList>
            <person name="Li Y."/>
            <person name="Wang J."/>
        </authorList>
    </citation>
    <scope>NUCLEOTIDE SEQUENCE [LARGE SCALE GENOMIC DNA]</scope>
    <source>
        <strain evidence="2 3">DSM 14668</strain>
    </source>
</reference>
<accession>A0A4U1JFJ3</accession>
<dbReference type="Gene3D" id="3.40.50.1820">
    <property type="entry name" value="alpha/beta hydrolase"/>
    <property type="match status" value="1"/>
</dbReference>
<evidence type="ECO:0000313" key="3">
    <source>
        <dbReference type="Proteomes" id="UP000309215"/>
    </source>
</evidence>
<dbReference type="OrthoDB" id="5342129at2"/>
<gene>
    <name evidence="2" type="ORF">E8A74_10480</name>
</gene>
<sequence length="311" mass="34140">MVSLDVARLVTTLGPVVVSGGQGQGRSQSFPFPTRFAALRRGNVAYFDAGEGEGVVFVHGLVGDFTHFEHLMKPLAGRFRLAGLDLPGCGLSYKPTTRNTIAGYADTLLEWMDARGMHRVTLIGHSAGGQVVARAALQAPDRVERLVLIGSAGMRRYPPGTPWLAETLLQPWLLSRTLDRLAMPMLDHVFVARNAYTEKFVKDSLDRPVRPTMDEMAKVFHDLAKDLVSPTILENAHLFRMPVLVVWGERDRLIPQESAAEVAAKLPRVIMRVIPGCGHLPMIECPDEVVRTIEGFFGSVIVPEVTRTAPA</sequence>
<keyword evidence="3" id="KW-1185">Reference proteome</keyword>
<dbReference type="InterPro" id="IPR000639">
    <property type="entry name" value="Epox_hydrolase-like"/>
</dbReference>
<feature type="domain" description="AB hydrolase-1" evidence="1">
    <location>
        <begin position="55"/>
        <end position="284"/>
    </location>
</feature>
<proteinExistence type="predicted"/>
<evidence type="ECO:0000313" key="2">
    <source>
        <dbReference type="EMBL" id="TKD10019.1"/>
    </source>
</evidence>
<dbReference type="EMBL" id="SSMQ01000008">
    <property type="protein sequence ID" value="TKD10019.1"/>
    <property type="molecule type" value="Genomic_DNA"/>
</dbReference>
<keyword evidence="2" id="KW-0378">Hydrolase</keyword>
<dbReference type="PANTHER" id="PTHR43689">
    <property type="entry name" value="HYDROLASE"/>
    <property type="match status" value="1"/>
</dbReference>
<dbReference type="InterPro" id="IPR029058">
    <property type="entry name" value="AB_hydrolase_fold"/>
</dbReference>
<comment type="caution">
    <text evidence="2">The sequence shown here is derived from an EMBL/GenBank/DDBJ whole genome shotgun (WGS) entry which is preliminary data.</text>
</comment>
<dbReference type="SUPFAM" id="SSF53474">
    <property type="entry name" value="alpha/beta-Hydrolases"/>
    <property type="match status" value="1"/>
</dbReference>
<dbReference type="GO" id="GO:0016787">
    <property type="term" value="F:hydrolase activity"/>
    <property type="evidence" value="ECO:0007669"/>
    <property type="project" value="UniProtKB-KW"/>
</dbReference>
<dbReference type="AlphaFoldDB" id="A0A4U1JFJ3"/>
<dbReference type="InterPro" id="IPR000073">
    <property type="entry name" value="AB_hydrolase_1"/>
</dbReference>